<gene>
    <name evidence="3" type="primary">SDCCAG8</name>
</gene>
<feature type="coiled-coil region" evidence="1">
    <location>
        <begin position="638"/>
        <end position="672"/>
    </location>
</feature>
<evidence type="ECO:0000313" key="3">
    <source>
        <dbReference type="Ensembl" id="ENSOTSP00005013559.2"/>
    </source>
</evidence>
<dbReference type="GO" id="GO:0030010">
    <property type="term" value="P:establishment of cell polarity"/>
    <property type="evidence" value="ECO:0007669"/>
    <property type="project" value="TreeGrafter"/>
</dbReference>
<protein>
    <recommendedName>
        <fullName evidence="5">Serologically defined colon cancer antigen 8</fullName>
    </recommendedName>
</protein>
<feature type="compositionally biased region" description="Polar residues" evidence="2">
    <location>
        <begin position="55"/>
        <end position="82"/>
    </location>
</feature>
<dbReference type="Pfam" id="PF15964">
    <property type="entry name" value="CCCAP"/>
    <property type="match status" value="2"/>
</dbReference>
<feature type="region of interest" description="Disordered" evidence="2">
    <location>
        <begin position="570"/>
        <end position="589"/>
    </location>
</feature>
<feature type="coiled-coil region" evidence="1">
    <location>
        <begin position="357"/>
        <end position="519"/>
    </location>
</feature>
<accession>A0A8C8CTA7</accession>
<feature type="compositionally biased region" description="Acidic residues" evidence="2">
    <location>
        <begin position="1"/>
        <end position="15"/>
    </location>
</feature>
<evidence type="ECO:0000256" key="2">
    <source>
        <dbReference type="SAM" id="MobiDB-lite"/>
    </source>
</evidence>
<dbReference type="GO" id="GO:0001764">
    <property type="term" value="P:neuron migration"/>
    <property type="evidence" value="ECO:0007669"/>
    <property type="project" value="TreeGrafter"/>
</dbReference>
<evidence type="ECO:0000256" key="1">
    <source>
        <dbReference type="SAM" id="Coils"/>
    </source>
</evidence>
<dbReference type="GO" id="GO:0035148">
    <property type="term" value="P:tube formation"/>
    <property type="evidence" value="ECO:0007669"/>
    <property type="project" value="TreeGrafter"/>
</dbReference>
<proteinExistence type="predicted"/>
<feature type="coiled-coil region" evidence="1">
    <location>
        <begin position="227"/>
        <end position="254"/>
    </location>
</feature>
<sequence length="741" mass="84444">MKPLLDSDEEEEEELGAYQKKLRERANRSIQQLSSALEEPSSDAEGMEPVRAGDTDSTTGEDSWNQRQQSEAVNQLRSLLQKQQKETLSLTSPSKRKSSPKRCQDDVSSSMPAVKDLVPILHNQSEYIQHLEAEVKFCKEELLGMKQRIRVVVVENEKLQGEIKSKLVEDTLKDYTLLDGTVNSEPPREDNPQRTAFIPAHIVFQQAEEHKWKKELEQLKSLYLAQTETLESQVRSLNKNLASSQKECEEVKGRLRHKEAMAAAGSAKQCVGGLCLKCAQNEAVLAETHSNMHIQAIERLTKERDELMSVLCSLRASQSEAQQREWAAYQQVKQAVEMAEEANLEKTRAVVQCEAFARELARQRERLETEMAAEQEKISEAREVVRNEALKQKETLAQTVASLSQRVAELEGQLAREERERGSLSTQLDETLRKLTSQEQDTSKVCGELRYRLSQAQLKREEAERELRDCSSKTTRQLQMTEQEVEKLGVELSVCRQRLDQAQRDAGRLQAEALSLTERLGRAEHQLHLTRQEKESVERCRGEDMDALTFSAQQREQELTQRLQQMEAQHERSGGCPVAPPQPAKRTPPPFSTLHAPIRTRPMPHLGELEALLSSQNALIGKLKDECLSLGTKLETLTETSRREVEQLSLEKDHLEESVGKLRARCTEMEEQCVQHGRMHQRMKNRLQQLDQHSQSSAQQVMELLAKQNLLMQERHLLTGEMQNLRIQLPAGSRRPDTLST</sequence>
<keyword evidence="1" id="KW-0175">Coiled coil</keyword>
<dbReference type="GO" id="GO:0043009">
    <property type="term" value="P:chordate embryonic development"/>
    <property type="evidence" value="ECO:0007669"/>
    <property type="project" value="Ensembl"/>
</dbReference>
<keyword evidence="4" id="KW-1185">Reference proteome</keyword>
<reference evidence="3" key="1">
    <citation type="submission" date="2025-08" db="UniProtKB">
        <authorList>
            <consortium name="Ensembl"/>
        </authorList>
    </citation>
    <scope>IDENTIFICATION</scope>
</reference>
<name>A0A8C8CTA7_ONCTS</name>
<dbReference type="Ensembl" id="ENSOTST00005014813.2">
    <property type="protein sequence ID" value="ENSOTSP00005013559.2"/>
    <property type="gene ID" value="ENSOTSG00005006875.2"/>
</dbReference>
<dbReference type="GO" id="GO:0005814">
    <property type="term" value="C:centriole"/>
    <property type="evidence" value="ECO:0007669"/>
    <property type="project" value="TreeGrafter"/>
</dbReference>
<dbReference type="GO" id="GO:0005813">
    <property type="term" value="C:centrosome"/>
    <property type="evidence" value="ECO:0007669"/>
    <property type="project" value="InterPro"/>
</dbReference>
<dbReference type="PANTHER" id="PTHR34343">
    <property type="entry name" value="SEROLOGICALLY DEFINED COLON CANCER ANTIGEN 8"/>
    <property type="match status" value="1"/>
</dbReference>
<feature type="compositionally biased region" description="Pro residues" evidence="2">
    <location>
        <begin position="578"/>
        <end position="589"/>
    </location>
</feature>
<dbReference type="GO" id="GO:0007098">
    <property type="term" value="P:centrosome cycle"/>
    <property type="evidence" value="ECO:0007669"/>
    <property type="project" value="InterPro"/>
</dbReference>
<reference evidence="3" key="2">
    <citation type="submission" date="2025-09" db="UniProtKB">
        <authorList>
            <consortium name="Ensembl"/>
        </authorList>
    </citation>
    <scope>IDENTIFICATION</scope>
</reference>
<organism evidence="3 4">
    <name type="scientific">Oncorhynchus tshawytscha</name>
    <name type="common">Chinook salmon</name>
    <name type="synonym">Salmo tshawytscha</name>
    <dbReference type="NCBI Taxonomy" id="74940"/>
    <lineage>
        <taxon>Eukaryota</taxon>
        <taxon>Metazoa</taxon>
        <taxon>Chordata</taxon>
        <taxon>Craniata</taxon>
        <taxon>Vertebrata</taxon>
        <taxon>Euteleostomi</taxon>
        <taxon>Actinopterygii</taxon>
        <taxon>Neopterygii</taxon>
        <taxon>Teleostei</taxon>
        <taxon>Protacanthopterygii</taxon>
        <taxon>Salmoniformes</taxon>
        <taxon>Salmonidae</taxon>
        <taxon>Salmoninae</taxon>
        <taxon>Oncorhynchus</taxon>
    </lineage>
</organism>
<evidence type="ECO:0000313" key="4">
    <source>
        <dbReference type="Proteomes" id="UP000694402"/>
    </source>
</evidence>
<dbReference type="InterPro" id="IPR031887">
    <property type="entry name" value="SDCCAG8"/>
</dbReference>
<dbReference type="AlphaFoldDB" id="A0A8C8CTA7"/>
<evidence type="ECO:0008006" key="5">
    <source>
        <dbReference type="Google" id="ProtNLM"/>
    </source>
</evidence>
<feature type="region of interest" description="Disordered" evidence="2">
    <location>
        <begin position="1"/>
        <end position="110"/>
    </location>
</feature>
<dbReference type="Proteomes" id="UP000694402">
    <property type="component" value="Unassembled WGS sequence"/>
</dbReference>
<dbReference type="PANTHER" id="PTHR34343:SF1">
    <property type="entry name" value="SEROLOGICALLY DEFINED COLON CANCER ANTIGEN 8"/>
    <property type="match status" value="1"/>
</dbReference>
<dbReference type="GeneTree" id="ENSGT00940000164292"/>